<gene>
    <name evidence="4" type="ORF">FF011L_01750</name>
</gene>
<name>A0A517M981_9BACT</name>
<accession>A0A517M981</accession>
<evidence type="ECO:0000256" key="2">
    <source>
        <dbReference type="ARBA" id="ARBA00022679"/>
    </source>
</evidence>
<evidence type="ECO:0000259" key="3">
    <source>
        <dbReference type="Pfam" id="PF00534"/>
    </source>
</evidence>
<evidence type="ECO:0000313" key="5">
    <source>
        <dbReference type="Proteomes" id="UP000320672"/>
    </source>
</evidence>
<evidence type="ECO:0000313" key="4">
    <source>
        <dbReference type="EMBL" id="QDS91445.1"/>
    </source>
</evidence>
<dbReference type="Proteomes" id="UP000320672">
    <property type="component" value="Chromosome"/>
</dbReference>
<dbReference type="KEGG" id="rml:FF011L_01750"/>
<dbReference type="InterPro" id="IPR001296">
    <property type="entry name" value="Glyco_trans_1"/>
</dbReference>
<dbReference type="Pfam" id="PF00534">
    <property type="entry name" value="Glycos_transf_1"/>
    <property type="match status" value="1"/>
</dbReference>
<feature type="domain" description="Glycosyl transferase family 1" evidence="3">
    <location>
        <begin position="227"/>
        <end position="314"/>
    </location>
</feature>
<sequence>MIDEICVIGFPSRLGGADTELDHQIRVWQHLGVKVHLIHTFPLDHNCHLMQMEKRGCVVHRPRDWAACEGKHVIAYCNSGFLENIEAIRALARTTTFVNCMTWLFEKEKEAHKRGLIDFFVYQTNHVIDKVGAELRAINACYRPIKIDPYFHLSDFPFTEERSDETFRFARISRSDPAKFHPSQLWIYETMVAPVLKSGIMLGVDNKIREKIGTEPDWIRAFPAGEVSVKSVYECSHCLILASETYENLPRIAFEAMASGCLLIVDDRGGWQELVKHRETGYLCKDPRDFVYYASRAAYEIQERNQMVKNAREWLNERYSLELAGEQWLGFFETLSKTEMNRSPA</sequence>
<dbReference type="SUPFAM" id="SSF53756">
    <property type="entry name" value="UDP-Glycosyltransferase/glycogen phosphorylase"/>
    <property type="match status" value="1"/>
</dbReference>
<evidence type="ECO:0000256" key="1">
    <source>
        <dbReference type="ARBA" id="ARBA00022676"/>
    </source>
</evidence>
<proteinExistence type="predicted"/>
<dbReference type="AlphaFoldDB" id="A0A517M981"/>
<dbReference type="PANTHER" id="PTHR12526:SF629">
    <property type="entry name" value="TEICHURONIC ACID BIOSYNTHESIS GLYCOSYLTRANSFERASE TUAH-RELATED"/>
    <property type="match status" value="1"/>
</dbReference>
<dbReference type="Gene3D" id="3.40.50.2000">
    <property type="entry name" value="Glycogen Phosphorylase B"/>
    <property type="match status" value="1"/>
</dbReference>
<protein>
    <submittedName>
        <fullName evidence="4">Glycosyl transferases group 1</fullName>
    </submittedName>
</protein>
<dbReference type="GO" id="GO:0016757">
    <property type="term" value="F:glycosyltransferase activity"/>
    <property type="evidence" value="ECO:0007669"/>
    <property type="project" value="UniProtKB-KW"/>
</dbReference>
<reference evidence="4 5" key="1">
    <citation type="submission" date="2019-02" db="EMBL/GenBank/DDBJ databases">
        <title>Deep-cultivation of Planctomycetes and their phenomic and genomic characterization uncovers novel biology.</title>
        <authorList>
            <person name="Wiegand S."/>
            <person name="Jogler M."/>
            <person name="Boedeker C."/>
            <person name="Pinto D."/>
            <person name="Vollmers J."/>
            <person name="Rivas-Marin E."/>
            <person name="Kohn T."/>
            <person name="Peeters S.H."/>
            <person name="Heuer A."/>
            <person name="Rast P."/>
            <person name="Oberbeckmann S."/>
            <person name="Bunk B."/>
            <person name="Jeske O."/>
            <person name="Meyerdierks A."/>
            <person name="Storesund J.E."/>
            <person name="Kallscheuer N."/>
            <person name="Luecker S."/>
            <person name="Lage O.M."/>
            <person name="Pohl T."/>
            <person name="Merkel B.J."/>
            <person name="Hornburger P."/>
            <person name="Mueller R.-W."/>
            <person name="Bruemmer F."/>
            <person name="Labrenz M."/>
            <person name="Spormann A.M."/>
            <person name="Op den Camp H."/>
            <person name="Overmann J."/>
            <person name="Amann R."/>
            <person name="Jetten M.S.M."/>
            <person name="Mascher T."/>
            <person name="Medema M.H."/>
            <person name="Devos D.P."/>
            <person name="Kaster A.-K."/>
            <person name="Ovreas L."/>
            <person name="Rohde M."/>
            <person name="Galperin M.Y."/>
            <person name="Jogler C."/>
        </authorList>
    </citation>
    <scope>NUCLEOTIDE SEQUENCE [LARGE SCALE GENOMIC DNA]</scope>
    <source>
        <strain evidence="4 5">FF011L</strain>
    </source>
</reference>
<keyword evidence="2 4" id="KW-0808">Transferase</keyword>
<keyword evidence="5" id="KW-1185">Reference proteome</keyword>
<keyword evidence="1" id="KW-0328">Glycosyltransferase</keyword>
<dbReference type="PANTHER" id="PTHR12526">
    <property type="entry name" value="GLYCOSYLTRANSFERASE"/>
    <property type="match status" value="1"/>
</dbReference>
<dbReference type="EMBL" id="CP036262">
    <property type="protein sequence ID" value="QDS91445.1"/>
    <property type="molecule type" value="Genomic_DNA"/>
</dbReference>
<organism evidence="4 5">
    <name type="scientific">Roseimaritima multifibrata</name>
    <dbReference type="NCBI Taxonomy" id="1930274"/>
    <lineage>
        <taxon>Bacteria</taxon>
        <taxon>Pseudomonadati</taxon>
        <taxon>Planctomycetota</taxon>
        <taxon>Planctomycetia</taxon>
        <taxon>Pirellulales</taxon>
        <taxon>Pirellulaceae</taxon>
        <taxon>Roseimaritima</taxon>
    </lineage>
</organism>